<comment type="caution">
    <text evidence="2">The sequence shown here is derived from an EMBL/GenBank/DDBJ whole genome shotgun (WGS) entry which is preliminary data.</text>
</comment>
<evidence type="ECO:0000313" key="3">
    <source>
        <dbReference type="Proteomes" id="UP000301309"/>
    </source>
</evidence>
<gene>
    <name evidence="2" type="ORF">SVIO_017880</name>
</gene>
<keyword evidence="3" id="KW-1185">Reference proteome</keyword>
<feature type="compositionally biased region" description="Low complexity" evidence="1">
    <location>
        <begin position="44"/>
        <end position="56"/>
    </location>
</feature>
<protein>
    <submittedName>
        <fullName evidence="2">Uncharacterized protein</fullName>
    </submittedName>
</protein>
<dbReference type="EMBL" id="BJHW01000001">
    <property type="protein sequence ID" value="GDY51165.1"/>
    <property type="molecule type" value="Genomic_DNA"/>
</dbReference>
<reference evidence="2 3" key="1">
    <citation type="journal article" date="2020" name="Int. J. Syst. Evol. Microbiol.">
        <title>Reclassification of Streptomyces castelarensis and Streptomyces sporoclivatus as later heterotypic synonyms of Streptomyces antimycoticus.</title>
        <authorList>
            <person name="Komaki H."/>
            <person name="Tamura T."/>
        </authorList>
    </citation>
    <scope>NUCLEOTIDE SEQUENCE [LARGE SCALE GENOMIC DNA]</scope>
    <source>
        <strain evidence="2 3">NBRC 13459</strain>
    </source>
</reference>
<feature type="region of interest" description="Disordered" evidence="1">
    <location>
        <begin position="69"/>
        <end position="110"/>
    </location>
</feature>
<proteinExistence type="predicted"/>
<dbReference type="AlphaFoldDB" id="A0A4D4KQG7"/>
<accession>A0A4D4KQG7</accession>
<feature type="region of interest" description="Disordered" evidence="1">
    <location>
        <begin position="140"/>
        <end position="182"/>
    </location>
</feature>
<name>A0A4D4KQG7_STRVO</name>
<feature type="compositionally biased region" description="Polar residues" evidence="1">
    <location>
        <begin position="15"/>
        <end position="36"/>
    </location>
</feature>
<dbReference type="Proteomes" id="UP000301309">
    <property type="component" value="Unassembled WGS sequence"/>
</dbReference>
<sequence length="182" mass="18756">MSKSAASAGPSARSPTQARGTSTGKPDWTASTTVARTQPLVVAPHTTTVSRPRPVRVAARLVPKKAEAPFFTTSGSCPGRMGSRGSMATASLPSTKVRRPGALRSQGTASPDASASVYAIAVKITGTSTGRAASIRRAVAATTSERSAPEGYDSSVKPRVRSTTTIAGRLPRRTAAPKPARW</sequence>
<feature type="region of interest" description="Disordered" evidence="1">
    <location>
        <begin position="1"/>
        <end position="56"/>
    </location>
</feature>
<evidence type="ECO:0000256" key="1">
    <source>
        <dbReference type="SAM" id="MobiDB-lite"/>
    </source>
</evidence>
<organism evidence="2 3">
    <name type="scientific">Streptomyces violaceusniger</name>
    <dbReference type="NCBI Taxonomy" id="68280"/>
    <lineage>
        <taxon>Bacteria</taxon>
        <taxon>Bacillati</taxon>
        <taxon>Actinomycetota</taxon>
        <taxon>Actinomycetes</taxon>
        <taxon>Kitasatosporales</taxon>
        <taxon>Streptomycetaceae</taxon>
        <taxon>Streptomyces</taxon>
        <taxon>Streptomyces violaceusniger group</taxon>
    </lineage>
</organism>
<feature type="compositionally biased region" description="Low complexity" evidence="1">
    <location>
        <begin position="1"/>
        <end position="14"/>
    </location>
</feature>
<evidence type="ECO:0000313" key="2">
    <source>
        <dbReference type="EMBL" id="GDY51165.1"/>
    </source>
</evidence>